<sequence>MADTDTDTADADPEAVVRDYYDAVDAERYDELVSLFTDDVRYERPGQGSISGREELREFYLTGRPLEDGSHEIHDILVDGTTAAVRGTFSGVQDGERVEFDFADVHELEKGQIARRYTFTDRDEV</sequence>
<dbReference type="InterPro" id="IPR032710">
    <property type="entry name" value="NTF2-like_dom_sf"/>
</dbReference>
<dbReference type="SUPFAM" id="SSF54427">
    <property type="entry name" value="NTF2-like"/>
    <property type="match status" value="1"/>
</dbReference>
<dbReference type="STRING" id="1230458.C484_06312"/>
<dbReference type="PATRIC" id="fig|1230458.4.peg.1276"/>
<protein>
    <recommendedName>
        <fullName evidence="1">SnoaL-like domain-containing protein</fullName>
    </recommendedName>
</protein>
<comment type="caution">
    <text evidence="2">The sequence shown here is derived from an EMBL/GenBank/DDBJ whole genome shotgun (WGS) entry which is preliminary data.</text>
</comment>
<organism evidence="2 3">
    <name type="scientific">Natrialba taiwanensis DSM 12281</name>
    <dbReference type="NCBI Taxonomy" id="1230458"/>
    <lineage>
        <taxon>Archaea</taxon>
        <taxon>Methanobacteriati</taxon>
        <taxon>Methanobacteriota</taxon>
        <taxon>Stenosarchaea group</taxon>
        <taxon>Halobacteria</taxon>
        <taxon>Halobacteriales</taxon>
        <taxon>Natrialbaceae</taxon>
        <taxon>Natrialba</taxon>
    </lineage>
</organism>
<evidence type="ECO:0000313" key="2">
    <source>
        <dbReference type="EMBL" id="ELY94563.1"/>
    </source>
</evidence>
<dbReference type="InterPro" id="IPR037401">
    <property type="entry name" value="SnoaL-like"/>
</dbReference>
<name>M0AB55_9EURY</name>
<evidence type="ECO:0000313" key="3">
    <source>
        <dbReference type="Proteomes" id="UP000011648"/>
    </source>
</evidence>
<keyword evidence="3" id="KW-1185">Reference proteome</keyword>
<dbReference type="EMBL" id="AOIL01000017">
    <property type="protein sequence ID" value="ELY94563.1"/>
    <property type="molecule type" value="Genomic_DNA"/>
</dbReference>
<dbReference type="CDD" id="cd00531">
    <property type="entry name" value="NTF2_like"/>
    <property type="match status" value="1"/>
</dbReference>
<dbReference type="Gene3D" id="3.10.450.50">
    <property type="match status" value="1"/>
</dbReference>
<dbReference type="Proteomes" id="UP000011648">
    <property type="component" value="Unassembled WGS sequence"/>
</dbReference>
<dbReference type="AlphaFoldDB" id="M0AB55"/>
<reference evidence="2 3" key="1">
    <citation type="journal article" date="2014" name="PLoS Genet.">
        <title>Phylogenetically driven sequencing of extremely halophilic archaea reveals strategies for static and dynamic osmo-response.</title>
        <authorList>
            <person name="Becker E.A."/>
            <person name="Seitzer P.M."/>
            <person name="Tritt A."/>
            <person name="Larsen D."/>
            <person name="Krusor M."/>
            <person name="Yao A.I."/>
            <person name="Wu D."/>
            <person name="Madern D."/>
            <person name="Eisen J.A."/>
            <person name="Darling A.E."/>
            <person name="Facciotti M.T."/>
        </authorList>
    </citation>
    <scope>NUCLEOTIDE SEQUENCE [LARGE SCALE GENOMIC DNA]</scope>
    <source>
        <strain evidence="2 3">DSM 12281</strain>
    </source>
</reference>
<evidence type="ECO:0000259" key="1">
    <source>
        <dbReference type="Pfam" id="PF12680"/>
    </source>
</evidence>
<dbReference type="Pfam" id="PF12680">
    <property type="entry name" value="SnoaL_2"/>
    <property type="match status" value="1"/>
</dbReference>
<dbReference type="OrthoDB" id="145984at2157"/>
<accession>M0AB55</accession>
<gene>
    <name evidence="2" type="ORF">C484_06312</name>
</gene>
<feature type="domain" description="SnoaL-like" evidence="1">
    <location>
        <begin position="17"/>
        <end position="115"/>
    </location>
</feature>
<dbReference type="RefSeq" id="WP_006825084.1">
    <property type="nucleotide sequence ID" value="NZ_AOIL01000017.1"/>
</dbReference>
<proteinExistence type="predicted"/>